<dbReference type="InterPro" id="IPR011006">
    <property type="entry name" value="CheY-like_superfamily"/>
</dbReference>
<name>A0A5U8SZ64_SALET</name>
<keyword evidence="4" id="KW-0597">Phosphoprotein</keyword>
<comment type="caution">
    <text evidence="6">The sequence shown here is derived from an EMBL/GenBank/DDBJ whole genome shotgun (WGS) entry which is preliminary data.</text>
</comment>
<feature type="domain" description="Response regulatory" evidence="5">
    <location>
        <begin position="9"/>
        <end position="114"/>
    </location>
</feature>
<dbReference type="PANTHER" id="PTHR43228">
    <property type="entry name" value="TWO-COMPONENT RESPONSE REGULATOR"/>
    <property type="match status" value="1"/>
</dbReference>
<dbReference type="GO" id="GO:0000160">
    <property type="term" value="P:phosphorelay signal transduction system"/>
    <property type="evidence" value="ECO:0007669"/>
    <property type="project" value="InterPro"/>
</dbReference>
<dbReference type="InterPro" id="IPR001789">
    <property type="entry name" value="Sig_transdc_resp-reg_receiver"/>
</dbReference>
<evidence type="ECO:0000256" key="1">
    <source>
        <dbReference type="ARBA" id="ARBA00022779"/>
    </source>
</evidence>
<dbReference type="PANTHER" id="PTHR43228:SF1">
    <property type="entry name" value="TWO-COMPONENT RESPONSE REGULATOR ARR22"/>
    <property type="match status" value="1"/>
</dbReference>
<keyword evidence="2" id="KW-0007">Acetylation</keyword>
<evidence type="ECO:0000313" key="6">
    <source>
        <dbReference type="EMBL" id="EBR9859384.1"/>
    </source>
</evidence>
<organism evidence="6">
    <name type="scientific">Salmonella enterica subsp. enterica serovar Chester</name>
    <dbReference type="NCBI Taxonomy" id="149386"/>
    <lineage>
        <taxon>Bacteria</taxon>
        <taxon>Pseudomonadati</taxon>
        <taxon>Pseudomonadota</taxon>
        <taxon>Gammaproteobacteria</taxon>
        <taxon>Enterobacterales</taxon>
        <taxon>Enterobacteriaceae</taxon>
        <taxon>Salmonella</taxon>
    </lineage>
</organism>
<dbReference type="Pfam" id="PF00072">
    <property type="entry name" value="Response_reg"/>
    <property type="match status" value="1"/>
</dbReference>
<accession>A0A5U8SZ64</accession>
<feature type="modified residue" description="4-aspartylphosphate" evidence="4">
    <location>
        <position position="59"/>
    </location>
</feature>
<dbReference type="InterPro" id="IPR052048">
    <property type="entry name" value="ST_Response_Regulator"/>
</dbReference>
<dbReference type="SMART" id="SM00448">
    <property type="entry name" value="REC"/>
    <property type="match status" value="1"/>
</dbReference>
<evidence type="ECO:0000256" key="3">
    <source>
        <dbReference type="ARBA" id="ARBA00040987"/>
    </source>
</evidence>
<protein>
    <recommendedName>
        <fullName evidence="3">Chemotaxis protein CheY</fullName>
    </recommendedName>
</protein>
<gene>
    <name evidence="6" type="ORF">DS524_26960</name>
</gene>
<dbReference type="SUPFAM" id="SSF52172">
    <property type="entry name" value="CheY-like"/>
    <property type="match status" value="1"/>
</dbReference>
<evidence type="ECO:0000256" key="2">
    <source>
        <dbReference type="ARBA" id="ARBA00022990"/>
    </source>
</evidence>
<keyword evidence="1" id="KW-0283">Flagellar rotation</keyword>
<dbReference type="EMBL" id="AAGUAT010000196">
    <property type="protein sequence ID" value="EBR9859384.1"/>
    <property type="molecule type" value="Genomic_DNA"/>
</dbReference>
<evidence type="ECO:0000256" key="4">
    <source>
        <dbReference type="PROSITE-ProRule" id="PRU00169"/>
    </source>
</evidence>
<dbReference type="PROSITE" id="PS50110">
    <property type="entry name" value="RESPONSE_REGULATORY"/>
    <property type="match status" value="1"/>
</dbReference>
<proteinExistence type="predicted"/>
<reference evidence="6" key="1">
    <citation type="submission" date="2018-07" db="EMBL/GenBank/DDBJ databases">
        <authorList>
            <person name="Ashton P.M."/>
            <person name="Dallman T."/>
            <person name="Nair S."/>
            <person name="De Pinna E."/>
            <person name="Peters T."/>
            <person name="Grant K."/>
        </authorList>
    </citation>
    <scope>NUCLEOTIDE SEQUENCE</scope>
    <source>
        <strain evidence="6">296838</strain>
    </source>
</reference>
<dbReference type="Gene3D" id="3.40.50.2300">
    <property type="match status" value="1"/>
</dbReference>
<sequence length="114" mass="12447">MKQALDGKRLLVIDDDPAFNMALSSYLRLLGATVLSAGDGARAWECIEQGFQPELIFCDLNMPVMTGAEFIARSQSDLPAIPVIVISATQKMSDIDEVLRLGAKDVLLKPLNRL</sequence>
<dbReference type="GO" id="GO:0097588">
    <property type="term" value="P:archaeal or bacterial-type flagellum-dependent cell motility"/>
    <property type="evidence" value="ECO:0007669"/>
    <property type="project" value="UniProtKB-KW"/>
</dbReference>
<evidence type="ECO:0000259" key="5">
    <source>
        <dbReference type="PROSITE" id="PS50110"/>
    </source>
</evidence>
<feature type="non-terminal residue" evidence="6">
    <location>
        <position position="114"/>
    </location>
</feature>
<dbReference type="AlphaFoldDB" id="A0A5U8SZ64"/>